<name>A0A9W7CSI8_9STRA</name>
<feature type="region of interest" description="Disordered" evidence="1">
    <location>
        <begin position="1"/>
        <end position="96"/>
    </location>
</feature>
<evidence type="ECO:0000259" key="2">
    <source>
        <dbReference type="Pfam" id="PF03732"/>
    </source>
</evidence>
<proteinExistence type="predicted"/>
<feature type="region of interest" description="Disordered" evidence="1">
    <location>
        <begin position="496"/>
        <end position="516"/>
    </location>
</feature>
<feature type="compositionally biased region" description="Polar residues" evidence="1">
    <location>
        <begin position="1"/>
        <end position="12"/>
    </location>
</feature>
<organism evidence="3 4">
    <name type="scientific">Phytophthora fragariaefolia</name>
    <dbReference type="NCBI Taxonomy" id="1490495"/>
    <lineage>
        <taxon>Eukaryota</taxon>
        <taxon>Sar</taxon>
        <taxon>Stramenopiles</taxon>
        <taxon>Oomycota</taxon>
        <taxon>Peronosporomycetes</taxon>
        <taxon>Peronosporales</taxon>
        <taxon>Peronosporaceae</taxon>
        <taxon>Phytophthora</taxon>
    </lineage>
</organism>
<dbReference type="InterPro" id="IPR005162">
    <property type="entry name" value="Retrotrans_gag_dom"/>
</dbReference>
<dbReference type="AlphaFoldDB" id="A0A9W7CSI8"/>
<evidence type="ECO:0000256" key="1">
    <source>
        <dbReference type="SAM" id="MobiDB-lite"/>
    </source>
</evidence>
<feature type="compositionally biased region" description="Low complexity" evidence="1">
    <location>
        <begin position="192"/>
        <end position="203"/>
    </location>
</feature>
<feature type="region of interest" description="Disordered" evidence="1">
    <location>
        <begin position="118"/>
        <end position="240"/>
    </location>
</feature>
<gene>
    <name evidence="3" type="ORF">Pfra01_001124400</name>
</gene>
<accession>A0A9W7CSI8</accession>
<feature type="compositionally biased region" description="Acidic residues" evidence="1">
    <location>
        <begin position="35"/>
        <end position="53"/>
    </location>
</feature>
<evidence type="ECO:0000313" key="4">
    <source>
        <dbReference type="Proteomes" id="UP001165121"/>
    </source>
</evidence>
<dbReference type="OrthoDB" id="139861at2759"/>
<comment type="caution">
    <text evidence="3">The sequence shown here is derived from an EMBL/GenBank/DDBJ whole genome shotgun (WGS) entry which is preliminary data.</text>
</comment>
<dbReference type="Pfam" id="PF03732">
    <property type="entry name" value="Retrotrans_gag"/>
    <property type="match status" value="1"/>
</dbReference>
<reference evidence="3" key="1">
    <citation type="submission" date="2023-04" db="EMBL/GenBank/DDBJ databases">
        <title>Phytophthora fragariaefolia NBRC 109709.</title>
        <authorList>
            <person name="Ichikawa N."/>
            <person name="Sato H."/>
            <person name="Tonouchi N."/>
        </authorList>
    </citation>
    <scope>NUCLEOTIDE SEQUENCE</scope>
    <source>
        <strain evidence="3">NBRC 109709</strain>
    </source>
</reference>
<protein>
    <submittedName>
        <fullName evidence="3">Unnamed protein product</fullName>
    </submittedName>
</protein>
<feature type="compositionally biased region" description="Polar residues" evidence="1">
    <location>
        <begin position="153"/>
        <end position="168"/>
    </location>
</feature>
<sequence length="597" mass="66065">MARTTVLTMTKTRCNRRTRKPSQHEVTTGDVPDQGQDDDVQDAEQREDQDENDETKPNDQVSENSPDNKRGDLSQGDASDEPQVLGDRSGNDNDGDIAPVAALAAALQQMAATTARIDARLDQLSPAPTTTTSAPTDDEGGTQATTTTATEQPRSVTTTAGSQPTESPQRAPAVTDRLVVYQPRDDDEDCDSSGGDESSSSSDSDSDSESDDDNSRQGRRQPMAMTGDREFHRNRRPRLSGRRDWTNDELYYILGNKLQDSAARWWVQLDRKLRDRERTWTKLKSSLLRRYGERPDKSMAEWRVTQRRMMPGETYADFAAALRDLCGNNRTKEHMLLAQFYRSLDWTTRLLVNQKPRPRTLGEAVDKAAETDDPIDNVAHGMENIGQAFVTAPDSYVVPASGTTGHMAIILGVGSTDVAEDEKLAIFTNSRGVYNKYTGLWKAPKGRSWNGNMWAPIAKKRMAPVTVLTTTKRSMMAKMDKKAKVNMATAIQDDYAQQSDDGEEEGIAQTPSTAKKLKTTRPVTVVMDDGPAYRQDTVTIAEDGNEMSGSMQVQPSEESVVIMRRAVAAKVDDELVARDEGRVERYVSTVRPAMAAH</sequence>
<feature type="compositionally biased region" description="Low complexity" evidence="1">
    <location>
        <begin position="125"/>
        <end position="152"/>
    </location>
</feature>
<evidence type="ECO:0000313" key="3">
    <source>
        <dbReference type="EMBL" id="GMF38698.1"/>
    </source>
</evidence>
<feature type="domain" description="Retrotransposon gag" evidence="2">
    <location>
        <begin position="257"/>
        <end position="345"/>
    </location>
</feature>
<keyword evidence="4" id="KW-1185">Reference proteome</keyword>
<dbReference type="Proteomes" id="UP001165121">
    <property type="component" value="Unassembled WGS sequence"/>
</dbReference>
<dbReference type="EMBL" id="BSXT01001112">
    <property type="protein sequence ID" value="GMF38698.1"/>
    <property type="molecule type" value="Genomic_DNA"/>
</dbReference>